<comment type="caution">
    <text evidence="1">The sequence shown here is derived from an EMBL/GenBank/DDBJ whole genome shotgun (WGS) entry which is preliminary data.</text>
</comment>
<dbReference type="Proteomes" id="UP001642464">
    <property type="component" value="Unassembled WGS sequence"/>
</dbReference>
<accession>A0ABP0LPI0</accession>
<reference evidence="1 2" key="1">
    <citation type="submission" date="2024-02" db="EMBL/GenBank/DDBJ databases">
        <authorList>
            <person name="Chen Y."/>
            <person name="Shah S."/>
            <person name="Dougan E. K."/>
            <person name="Thang M."/>
            <person name="Chan C."/>
        </authorList>
    </citation>
    <scope>NUCLEOTIDE SEQUENCE [LARGE SCALE GENOMIC DNA]</scope>
</reference>
<feature type="non-terminal residue" evidence="1">
    <location>
        <position position="1"/>
    </location>
</feature>
<evidence type="ECO:0000313" key="2">
    <source>
        <dbReference type="Proteomes" id="UP001642464"/>
    </source>
</evidence>
<keyword evidence="2" id="KW-1185">Reference proteome</keyword>
<dbReference type="EMBL" id="CAXAMM010017137">
    <property type="protein sequence ID" value="CAK9040474.1"/>
    <property type="molecule type" value="Genomic_DNA"/>
</dbReference>
<organism evidence="1 2">
    <name type="scientific">Durusdinium trenchii</name>
    <dbReference type="NCBI Taxonomy" id="1381693"/>
    <lineage>
        <taxon>Eukaryota</taxon>
        <taxon>Sar</taxon>
        <taxon>Alveolata</taxon>
        <taxon>Dinophyceae</taxon>
        <taxon>Suessiales</taxon>
        <taxon>Symbiodiniaceae</taxon>
        <taxon>Durusdinium</taxon>
    </lineage>
</organism>
<protein>
    <submittedName>
        <fullName evidence="1">Uncharacterized protein</fullName>
    </submittedName>
</protein>
<sequence>EKVAPAPFHGSGALAVLSRASAYDAHHEHHDDILHEEPEVQAIDNRHLAGKLKRRQFHTVTFETAEYLTRVRWVKSDKAVRALIIFQKRRNGRLSADLKEILVVIPSKWKFISKIEEL</sequence>
<feature type="non-terminal residue" evidence="1">
    <location>
        <position position="118"/>
    </location>
</feature>
<proteinExistence type="predicted"/>
<gene>
    <name evidence="1" type="ORF">SCF082_LOCUS23539</name>
</gene>
<evidence type="ECO:0000313" key="1">
    <source>
        <dbReference type="EMBL" id="CAK9040474.1"/>
    </source>
</evidence>
<name>A0ABP0LPI0_9DINO</name>